<feature type="domain" description="Thiaminase-2/PQQC" evidence="1">
    <location>
        <begin position="85"/>
        <end position="182"/>
    </location>
</feature>
<gene>
    <name evidence="2" type="ORF">FNV43_RR02811</name>
</gene>
<dbReference type="InterPro" id="IPR036412">
    <property type="entry name" value="HAD-like_sf"/>
</dbReference>
<dbReference type="AlphaFoldDB" id="A0A8K0MNP2"/>
<evidence type="ECO:0000313" key="2">
    <source>
        <dbReference type="EMBL" id="KAF3452378.1"/>
    </source>
</evidence>
<dbReference type="FunFam" id="1.20.910.10:FF:000006">
    <property type="entry name" value="Bifunctional TH2 protein, mitochondrial"/>
    <property type="match status" value="1"/>
</dbReference>
<dbReference type="Gene3D" id="3.40.50.1000">
    <property type="entry name" value="HAD superfamily/HAD-like"/>
    <property type="match status" value="1"/>
</dbReference>
<dbReference type="InterPro" id="IPR004305">
    <property type="entry name" value="Thiaminase-2/PQQC"/>
</dbReference>
<dbReference type="InterPro" id="IPR016084">
    <property type="entry name" value="Haem_Oase-like_multi-hlx"/>
</dbReference>
<dbReference type="InterPro" id="IPR050967">
    <property type="entry name" value="Thiamine_Salvage_TenA"/>
</dbReference>
<evidence type="ECO:0000259" key="1">
    <source>
        <dbReference type="Pfam" id="PF03070"/>
    </source>
</evidence>
<organism evidence="2 3">
    <name type="scientific">Rhamnella rubrinervis</name>
    <dbReference type="NCBI Taxonomy" id="2594499"/>
    <lineage>
        <taxon>Eukaryota</taxon>
        <taxon>Viridiplantae</taxon>
        <taxon>Streptophyta</taxon>
        <taxon>Embryophyta</taxon>
        <taxon>Tracheophyta</taxon>
        <taxon>Spermatophyta</taxon>
        <taxon>Magnoliopsida</taxon>
        <taxon>eudicotyledons</taxon>
        <taxon>Gunneridae</taxon>
        <taxon>Pentapetalae</taxon>
        <taxon>rosids</taxon>
        <taxon>fabids</taxon>
        <taxon>Rosales</taxon>
        <taxon>Rhamnaceae</taxon>
        <taxon>rhamnoid group</taxon>
        <taxon>Rhamneae</taxon>
        <taxon>Rhamnella</taxon>
    </lineage>
</organism>
<comment type="caution">
    <text evidence="2">The sequence shown here is derived from an EMBL/GenBank/DDBJ whole genome shotgun (WGS) entry which is preliminary data.</text>
</comment>
<dbReference type="Proteomes" id="UP000796880">
    <property type="component" value="Unassembled WGS sequence"/>
</dbReference>
<dbReference type="InterPro" id="IPR023214">
    <property type="entry name" value="HAD_sf"/>
</dbReference>
<protein>
    <recommendedName>
        <fullName evidence="1">Thiaminase-2/PQQC domain-containing protein</fullName>
    </recommendedName>
</protein>
<dbReference type="GO" id="GO:0005829">
    <property type="term" value="C:cytosol"/>
    <property type="evidence" value="ECO:0007669"/>
    <property type="project" value="TreeGrafter"/>
</dbReference>
<proteinExistence type="predicted"/>
<reference evidence="2" key="1">
    <citation type="submission" date="2020-03" db="EMBL/GenBank/DDBJ databases">
        <title>A high-quality chromosome-level genome assembly of a woody plant with both climbing and erect habits, Rhamnella rubrinervis.</title>
        <authorList>
            <person name="Lu Z."/>
            <person name="Yang Y."/>
            <person name="Zhu X."/>
            <person name="Sun Y."/>
        </authorList>
    </citation>
    <scope>NUCLEOTIDE SEQUENCE</scope>
    <source>
        <strain evidence="2">BYM</strain>
        <tissue evidence="2">Leaf</tissue>
    </source>
</reference>
<keyword evidence="3" id="KW-1185">Reference proteome</keyword>
<dbReference type="PANTHER" id="PTHR43198">
    <property type="entry name" value="BIFUNCTIONAL TH2 PROTEIN"/>
    <property type="match status" value="1"/>
</dbReference>
<dbReference type="SUPFAM" id="SSF56784">
    <property type="entry name" value="HAD-like"/>
    <property type="match status" value="1"/>
</dbReference>
<evidence type="ECO:0000313" key="3">
    <source>
        <dbReference type="Proteomes" id="UP000796880"/>
    </source>
</evidence>
<dbReference type="GO" id="GO:0006772">
    <property type="term" value="P:thiamine metabolic process"/>
    <property type="evidence" value="ECO:0007669"/>
    <property type="project" value="UniProtKB-ARBA"/>
</dbReference>
<dbReference type="Gene3D" id="1.20.910.10">
    <property type="entry name" value="Heme oxygenase-like"/>
    <property type="match status" value="1"/>
</dbReference>
<dbReference type="Pfam" id="PF03070">
    <property type="entry name" value="TENA_THI-4"/>
    <property type="match status" value="2"/>
</dbReference>
<dbReference type="OrthoDB" id="10028886at2759"/>
<sequence length="615" mass="68297">MRILSLPNPIKTSSSTSFFNLLLSSPQSLLLPFSVRSHSVRRLSPNLMAIPPSKSSMTAVDIELGLAKRSWIKFQRESIFSLYTPFAICLASGNLKIETFRHYIAQDVHFLKAFSKAYELAEGCADDDDAKLAISKLRRAVLEELKMHNSFAQEWGLDLAKESSVNSATVKYTDFLLATASGKVEGVKAPGKLATPFEKTKVAAYTLGAVTPCMRLYSYLGKEFKALLDPNEGSHPYRKWIDNYSSDSFEASAVQTEELLDKLSVSLTGEELGIIEKLYHQAMKLETDFFNAQPLSQPTVVPLAKEHNPAEDQLIIFSDFDLTCTVVDSSAILAEIAIVTAPKSDHNHPETQIARMSSADLRNTWAFLSSQYTEEYEQCIESIMPTEQVEFNYVDLRKALDQLSGFEKKANDRVIESGVLKGINLEDIKKAGEHLILHNGCANFFQTIVKNENLNANVHILSYCWCGDLIRSAFSSGGLQELNVHANEFTFKESISTGEIVKKVESPIDKVQAFNDILKKCSNNKKKLTVYIGDSVGDLLCLLEADIGIVVGSSSSLRRVGRRFGVTFVPLFPGLVSKQKEYTEGSSSIWKGKGLTGIERFWAARARRGEDLGPY</sequence>
<dbReference type="CDD" id="cd19368">
    <property type="entry name" value="TenA_C_AtTH2-like"/>
    <property type="match status" value="1"/>
</dbReference>
<name>A0A8K0MNP2_9ROSA</name>
<feature type="domain" description="Thiaminase-2/PQQC" evidence="1">
    <location>
        <begin position="204"/>
        <end position="292"/>
    </location>
</feature>
<dbReference type="EMBL" id="VOIH02000002">
    <property type="protein sequence ID" value="KAF3452378.1"/>
    <property type="molecule type" value="Genomic_DNA"/>
</dbReference>
<dbReference type="PANTHER" id="PTHR43198:SF2">
    <property type="entry name" value="SI:CH1073-67J19.1-RELATED"/>
    <property type="match status" value="1"/>
</dbReference>
<accession>A0A8K0MNP2</accession>
<dbReference type="SUPFAM" id="SSF48613">
    <property type="entry name" value="Heme oxygenase-like"/>
    <property type="match status" value="1"/>
</dbReference>